<dbReference type="InterPro" id="IPR026960">
    <property type="entry name" value="RVT-Znf"/>
</dbReference>
<feature type="compositionally biased region" description="Basic and acidic residues" evidence="1">
    <location>
        <begin position="447"/>
        <end position="463"/>
    </location>
</feature>
<feature type="domain" description="Reverse transcriptase" evidence="2">
    <location>
        <begin position="991"/>
        <end position="1270"/>
    </location>
</feature>
<keyword evidence="4" id="KW-1185">Reference proteome</keyword>
<protein>
    <recommendedName>
        <fullName evidence="2">Reverse transcriptase domain-containing protein</fullName>
    </recommendedName>
</protein>
<comment type="caution">
    <text evidence="3">The sequence shown here is derived from an EMBL/GenBank/DDBJ whole genome shotgun (WGS) entry which is preliminary data.</text>
</comment>
<reference evidence="3" key="1">
    <citation type="submission" date="2023-03" db="EMBL/GenBank/DDBJ databases">
        <title>Chromosome-scale reference genome and RAD-based genetic map of yellow starthistle (Centaurea solstitialis) reveal putative structural variation and QTLs associated with invader traits.</title>
        <authorList>
            <person name="Reatini B."/>
            <person name="Cang F.A."/>
            <person name="Jiang Q."/>
            <person name="Mckibben M.T.W."/>
            <person name="Barker M.S."/>
            <person name="Rieseberg L.H."/>
            <person name="Dlugosch K.M."/>
        </authorList>
    </citation>
    <scope>NUCLEOTIDE SEQUENCE</scope>
    <source>
        <strain evidence="3">CAN-66</strain>
        <tissue evidence="3">Leaf</tissue>
    </source>
</reference>
<feature type="compositionally biased region" description="Polar residues" evidence="1">
    <location>
        <begin position="1"/>
        <end position="10"/>
    </location>
</feature>
<dbReference type="InterPro" id="IPR043502">
    <property type="entry name" value="DNA/RNA_pol_sf"/>
</dbReference>
<evidence type="ECO:0000259" key="2">
    <source>
        <dbReference type="PROSITE" id="PS50878"/>
    </source>
</evidence>
<dbReference type="Gene3D" id="3.60.10.10">
    <property type="entry name" value="Endonuclease/exonuclease/phosphatase"/>
    <property type="match status" value="1"/>
</dbReference>
<proteinExistence type="predicted"/>
<dbReference type="EMBL" id="JARYMX010000002">
    <property type="protein sequence ID" value="KAJ9561654.1"/>
    <property type="molecule type" value="Genomic_DNA"/>
</dbReference>
<dbReference type="Proteomes" id="UP001172457">
    <property type="component" value="Chromosome 2"/>
</dbReference>
<evidence type="ECO:0000313" key="3">
    <source>
        <dbReference type="EMBL" id="KAJ9561654.1"/>
    </source>
</evidence>
<gene>
    <name evidence="3" type="ORF">OSB04_006814</name>
</gene>
<dbReference type="PANTHER" id="PTHR33116">
    <property type="entry name" value="REVERSE TRANSCRIPTASE ZINC-BINDING DOMAIN-CONTAINING PROTEIN-RELATED-RELATED"/>
    <property type="match status" value="1"/>
</dbReference>
<feature type="region of interest" description="Disordered" evidence="1">
    <location>
        <begin position="394"/>
        <end position="414"/>
    </location>
</feature>
<accession>A0AA38TKF2</accession>
<dbReference type="Pfam" id="PF13966">
    <property type="entry name" value="zf-RVT"/>
    <property type="match status" value="1"/>
</dbReference>
<dbReference type="Pfam" id="PF03372">
    <property type="entry name" value="Exo_endo_phos"/>
    <property type="match status" value="1"/>
</dbReference>
<name>A0AA38TKF2_9ASTR</name>
<dbReference type="InterPro" id="IPR005135">
    <property type="entry name" value="Endo/exonuclease/phosphatase"/>
</dbReference>
<dbReference type="InterPro" id="IPR000477">
    <property type="entry name" value="RT_dom"/>
</dbReference>
<dbReference type="InterPro" id="IPR036691">
    <property type="entry name" value="Endo/exonu/phosph_ase_sf"/>
</dbReference>
<dbReference type="GO" id="GO:0003824">
    <property type="term" value="F:catalytic activity"/>
    <property type="evidence" value="ECO:0007669"/>
    <property type="project" value="InterPro"/>
</dbReference>
<evidence type="ECO:0000256" key="1">
    <source>
        <dbReference type="SAM" id="MobiDB-lite"/>
    </source>
</evidence>
<evidence type="ECO:0000313" key="4">
    <source>
        <dbReference type="Proteomes" id="UP001172457"/>
    </source>
</evidence>
<sequence>METTSQSATGSDGLGAPDPTMVVTDITNDASDDEISANSQGDTPPVRVSVFDRLETDARLKFNPSDMNFAKAVGTADSATLAFFPLATKAQTCVHIPKELASEVMKTHKSTLFGYFLGPRLNFPLVERYVKAAWGKFGFTDAMMNNNGIYFFKFNDFGGSRSLMIRGVPLFVEHWDPVKGLSKPIHTSCPLWVKLHNIPLVAFNKEGISRIASALGVPKQMDACTASMCDKAWGRPGFAKVLIETWAVGELKRELQVVIPNLAGGEDVRIAIKVEYLWEPSQCAHCLVFGHKTTSCAKALKKGKAAVVDEDGFTKVQRKEWRPKVVGSSSGTKNDVQQIGLQHTDGVSIVSSTPTGGAGSDAPVVQTKEVVQSDAGTATLSNTLDEGMVHENLNAQSGHVERKDATNKEGLGTSVLRREAVRETRHFSAPLDVPLKTILKNPNRFAPLEEGKGVQSGKDDGSKNKKGSSPPVIIIQGLDAPKKPGGMSKTARVDVSGHGRSTTRLEDSAFWNIRGMNAADKQQEIRSLISNNNLHVCAVLETHLRLEVLQSVCDRTFRRWAWVSNQAQSNHGTRIIVAWDQSVVDVMVSESHNQFMHCQIKFRDSQDIFLVSFVYGANRGLDRRALWSGLRQFRVLMGDRPWLAVGDFNCMLFPHDALGGASRRNSDMVDFAAFVEDVDLFDIRFMGIHHTWSQKPKDESGLLRKLDRILANTSFTSTFQDCSARFLPRGISDHLPGVVSFNGKIRKRNFGFKFDNFLVTNAQFLPIVKHWWSTEINGTFMYKLTSKLKLLKAPFRKLRSSYGNLTETTQSLKHELDTVQLATDLYPSDMGLKEDLEHLRVAYQQACWNDMCAAKQRAKVKWLSEGDSNTKYFHQVVKEKRNSHHIHSVCNSEGVFVYDLDVATAFIDHFKMIIGSRDDTVNPHMPLDLFTRKLELGDSLHMIRAITDEEIKGALFQIGNDKAPGPDGFSAKFFKSAWEVIGGDVLLAIHNFFYRSRLPKELNHTLLCLLPKSLNATSVTDFRPIACCTVLYKCIAKVLVNRMKPFLDGIIGNYQSAFIPGRKISDNILMAHELVKGYHLNSGPPRCAFKIDLRKAYDMVNWDFLFNMLAGLGFHPVIIKWITVMVSSPSFSIALNGESFGNFQGQRGIRQGDPLSPYLFTIIMEGFAMIFKECINEASNFQFHHGCQELGITHLCFADDLFVFTHGDVHSVGVVKKALDVFAMRSGLSPNLQKSDIFFGHVPLDEKTAILDCLAFRQGTFPIRYLGVPLSPIALRASDYSAIVAKVKDRVQNWKSKFLSFGGRRQLILSVLQSLQLYWMAVFLFPSVTIHDLESCFRDFLWTQGATSKGRCKVAWTTICKPLESGGLGVKRLSVWNRALLTKNLWAILSRANTLWVQWIRLYSLRGNFWAARRHHRWSWTFARMMTIRDEIRRYVTVRIGDGLSTNAWEDSWLPCGALSSIIPYRVFHGMSFTTSTSVNTLLTSIQGGWPRTWIDRNPVVASLNVPIIQPNLRDVVCWDANNDLTEFSVRRAYGSLVGHFDRVDWTKMVWFKGHIPKHAFCLWLACLWRLPTQDRMYSWKQDHHELRCSLCNACMDSHSHLFFECSFASDVWSRIKVKVNWLDAPTSWDVMMDVLAVTCTSSRPLMQKLALSATVYMIWQERNRRLFTANRTHVIELVKNIMDVVQLREAWKKRKRKDGQNNVES</sequence>
<feature type="region of interest" description="Disordered" evidence="1">
    <location>
        <begin position="1"/>
        <end position="44"/>
    </location>
</feature>
<dbReference type="PANTHER" id="PTHR33116:SF84">
    <property type="entry name" value="RNA-DIRECTED DNA POLYMERASE"/>
    <property type="match status" value="1"/>
</dbReference>
<organism evidence="3 4">
    <name type="scientific">Centaurea solstitialis</name>
    <name type="common">yellow star-thistle</name>
    <dbReference type="NCBI Taxonomy" id="347529"/>
    <lineage>
        <taxon>Eukaryota</taxon>
        <taxon>Viridiplantae</taxon>
        <taxon>Streptophyta</taxon>
        <taxon>Embryophyta</taxon>
        <taxon>Tracheophyta</taxon>
        <taxon>Spermatophyta</taxon>
        <taxon>Magnoliopsida</taxon>
        <taxon>eudicotyledons</taxon>
        <taxon>Gunneridae</taxon>
        <taxon>Pentapetalae</taxon>
        <taxon>asterids</taxon>
        <taxon>campanulids</taxon>
        <taxon>Asterales</taxon>
        <taxon>Asteraceae</taxon>
        <taxon>Carduoideae</taxon>
        <taxon>Cardueae</taxon>
        <taxon>Centaureinae</taxon>
        <taxon>Centaurea</taxon>
    </lineage>
</organism>
<dbReference type="CDD" id="cd01650">
    <property type="entry name" value="RT_nLTR_like"/>
    <property type="match status" value="1"/>
</dbReference>
<dbReference type="SUPFAM" id="SSF56219">
    <property type="entry name" value="DNase I-like"/>
    <property type="match status" value="1"/>
</dbReference>
<dbReference type="Pfam" id="PF00078">
    <property type="entry name" value="RVT_1"/>
    <property type="match status" value="1"/>
</dbReference>
<dbReference type="SUPFAM" id="SSF56672">
    <property type="entry name" value="DNA/RNA polymerases"/>
    <property type="match status" value="1"/>
</dbReference>
<feature type="region of interest" description="Disordered" evidence="1">
    <location>
        <begin position="444"/>
        <end position="499"/>
    </location>
</feature>
<dbReference type="PROSITE" id="PS50878">
    <property type="entry name" value="RT_POL"/>
    <property type="match status" value="1"/>
</dbReference>